<feature type="transmembrane region" description="Helical" evidence="7">
    <location>
        <begin position="23"/>
        <end position="44"/>
    </location>
</feature>
<dbReference type="BioCyc" id="SCEL448385:SCE_RS18340-MONOMER"/>
<dbReference type="STRING" id="448385.sce3584"/>
<accession>A9GS86</accession>
<dbReference type="PANTHER" id="PTHR30576:SF21">
    <property type="entry name" value="UDP-GLUCOSE:UNDECAPRENYL-PHOSPHATE GLUCOSE-1-PHOSPHATE TRANSFERASE"/>
    <property type="match status" value="1"/>
</dbReference>
<dbReference type="NCBIfam" id="TIGR03025">
    <property type="entry name" value="EPS_sugtrans"/>
    <property type="match status" value="1"/>
</dbReference>
<gene>
    <name evidence="9" type="ordered locus">sce3584</name>
</gene>
<dbReference type="HOGENOM" id="CLU_024920_0_0_7"/>
<dbReference type="eggNOG" id="COG2148">
    <property type="taxonomic scope" value="Bacteria"/>
</dbReference>
<dbReference type="GO" id="GO:0016757">
    <property type="term" value="F:glycosyltransferase activity"/>
    <property type="evidence" value="ECO:0007669"/>
    <property type="project" value="UniProtKB-KW"/>
</dbReference>
<dbReference type="GO" id="GO:0016020">
    <property type="term" value="C:membrane"/>
    <property type="evidence" value="ECO:0007669"/>
    <property type="project" value="UniProtKB-SubCell"/>
</dbReference>
<keyword evidence="3 9" id="KW-0808">Transferase</keyword>
<dbReference type="EMBL" id="AM746676">
    <property type="protein sequence ID" value="CAN93744.1"/>
    <property type="molecule type" value="Genomic_DNA"/>
</dbReference>
<evidence type="ECO:0000256" key="7">
    <source>
        <dbReference type="SAM" id="Phobius"/>
    </source>
</evidence>
<keyword evidence="9" id="KW-0328">Glycosyltransferase</keyword>
<protein>
    <submittedName>
        <fullName evidence="9">Glycosyltransferase</fullName>
        <ecNumber evidence="9">2.4.-.-</ecNumber>
    </submittedName>
</protein>
<comment type="subcellular location">
    <subcellularLocation>
        <location evidence="1">Membrane</location>
        <topology evidence="1">Multi-pass membrane protein</topology>
    </subcellularLocation>
</comment>
<feature type="transmembrane region" description="Helical" evidence="7">
    <location>
        <begin position="279"/>
        <end position="303"/>
    </location>
</feature>
<dbReference type="GO" id="GO:0089702">
    <property type="term" value="F:undecaprenyl-phosphate glucose phosphotransferase activity"/>
    <property type="evidence" value="ECO:0007669"/>
    <property type="project" value="TreeGrafter"/>
</dbReference>
<dbReference type="EC" id="2.4.-.-" evidence="9"/>
<organism evidence="9 10">
    <name type="scientific">Sorangium cellulosum (strain So ce56)</name>
    <name type="common">Polyangium cellulosum (strain So ce56)</name>
    <dbReference type="NCBI Taxonomy" id="448385"/>
    <lineage>
        <taxon>Bacteria</taxon>
        <taxon>Pseudomonadati</taxon>
        <taxon>Myxococcota</taxon>
        <taxon>Polyangia</taxon>
        <taxon>Polyangiales</taxon>
        <taxon>Polyangiaceae</taxon>
        <taxon>Sorangium</taxon>
    </lineage>
</organism>
<dbReference type="AlphaFoldDB" id="A9GS86"/>
<evidence type="ECO:0000256" key="3">
    <source>
        <dbReference type="ARBA" id="ARBA00022679"/>
    </source>
</evidence>
<evidence type="ECO:0000256" key="1">
    <source>
        <dbReference type="ARBA" id="ARBA00004141"/>
    </source>
</evidence>
<dbReference type="Pfam" id="PF02397">
    <property type="entry name" value="Bac_transf"/>
    <property type="match status" value="1"/>
</dbReference>
<reference evidence="9 10" key="1">
    <citation type="journal article" date="2007" name="Nat. Biotechnol.">
        <title>Complete genome sequence of the myxobacterium Sorangium cellulosum.</title>
        <authorList>
            <person name="Schneiker S."/>
            <person name="Perlova O."/>
            <person name="Kaiser O."/>
            <person name="Gerth K."/>
            <person name="Alici A."/>
            <person name="Altmeyer M.O."/>
            <person name="Bartels D."/>
            <person name="Bekel T."/>
            <person name="Beyer S."/>
            <person name="Bode E."/>
            <person name="Bode H.B."/>
            <person name="Bolten C.J."/>
            <person name="Choudhuri J.V."/>
            <person name="Doss S."/>
            <person name="Elnakady Y.A."/>
            <person name="Frank B."/>
            <person name="Gaigalat L."/>
            <person name="Goesmann A."/>
            <person name="Groeger C."/>
            <person name="Gross F."/>
            <person name="Jelsbak L."/>
            <person name="Jelsbak L."/>
            <person name="Kalinowski J."/>
            <person name="Kegler C."/>
            <person name="Knauber T."/>
            <person name="Konietzny S."/>
            <person name="Kopp M."/>
            <person name="Krause L."/>
            <person name="Krug D."/>
            <person name="Linke B."/>
            <person name="Mahmud T."/>
            <person name="Martinez-Arias R."/>
            <person name="McHardy A.C."/>
            <person name="Merai M."/>
            <person name="Meyer F."/>
            <person name="Mormann S."/>
            <person name="Munoz-Dorado J."/>
            <person name="Perez J."/>
            <person name="Pradella S."/>
            <person name="Rachid S."/>
            <person name="Raddatz G."/>
            <person name="Rosenau F."/>
            <person name="Rueckert C."/>
            <person name="Sasse F."/>
            <person name="Scharfe M."/>
            <person name="Schuster S.C."/>
            <person name="Suen G."/>
            <person name="Treuner-Lange A."/>
            <person name="Velicer G.J."/>
            <person name="Vorholter F.-J."/>
            <person name="Weissman K.J."/>
            <person name="Welch R.D."/>
            <person name="Wenzel S.C."/>
            <person name="Whitworth D.E."/>
            <person name="Wilhelm S."/>
            <person name="Wittmann C."/>
            <person name="Bloecker H."/>
            <person name="Puehler A."/>
            <person name="Mueller R."/>
        </authorList>
    </citation>
    <scope>NUCLEOTIDE SEQUENCE [LARGE SCALE GENOMIC DNA]</scope>
    <source>
        <strain evidence="10">So ce56</strain>
    </source>
</reference>
<sequence>MCDRPGPTSGGTMLELFRSPRRAMVWFVEASLLSLLVCCAPGVLVGWEHTLDAERFGRTASISLVALASLYYHGLYGPEPPRARALVLTTFRALGLAAAVLWLAFWLVPDAQIGDRVILTSLGAAALVLPAWRAACDRVMRSESFSKRAVVLGSGELARSCAALIRKDGQVLGLRLAGRLVRDEEPIDEPEIAGRYRDLRRLVEQRGVAAVIVATSDRRAAFPLEELLDLKLRGVEIEEGMDFYERVTGKICVRELKPSQIIFSHGFSVRRRTLIAKRIFDVACATAGLVLALPLMALTAALVKLDSRGPALYSQIRTGALGRPFRIHKFRSMRTDAEKDGAAWATENDPRVTRVGRFIRKTRLDELPQLWNVLVGEMSMVGPRPERPEFIDALEKQIPFFRQRLFVKPGVTGHAQVRCRYGASAEDALEKLQYDLYYMKSFSLWFDISILIDTVKVVLWRIGAR</sequence>
<dbReference type="InterPro" id="IPR017475">
    <property type="entry name" value="EPS_sugar_tfrase"/>
</dbReference>
<dbReference type="KEGG" id="scl:sce3584"/>
<proteinExistence type="inferred from homology"/>
<keyword evidence="6 7" id="KW-0472">Membrane</keyword>
<feature type="transmembrane region" description="Helical" evidence="7">
    <location>
        <begin position="56"/>
        <end position="73"/>
    </location>
</feature>
<evidence type="ECO:0000256" key="2">
    <source>
        <dbReference type="ARBA" id="ARBA00006464"/>
    </source>
</evidence>
<keyword evidence="4 7" id="KW-0812">Transmembrane</keyword>
<dbReference type="PANTHER" id="PTHR30576">
    <property type="entry name" value="COLANIC BIOSYNTHESIS UDP-GLUCOSE LIPID CARRIER TRANSFERASE"/>
    <property type="match status" value="1"/>
</dbReference>
<dbReference type="InterPro" id="IPR003362">
    <property type="entry name" value="Bact_transf"/>
</dbReference>
<evidence type="ECO:0000259" key="8">
    <source>
        <dbReference type="Pfam" id="PF02397"/>
    </source>
</evidence>
<feature type="transmembrane region" description="Helical" evidence="7">
    <location>
        <begin position="85"/>
        <end position="105"/>
    </location>
</feature>
<evidence type="ECO:0000256" key="6">
    <source>
        <dbReference type="ARBA" id="ARBA00023136"/>
    </source>
</evidence>
<dbReference type="InterPro" id="IPR017464">
    <property type="entry name" value="Sugar_tfrase_EpsB_2"/>
</dbReference>
<dbReference type="NCBIfam" id="TIGR03013">
    <property type="entry name" value="EpsB_2"/>
    <property type="match status" value="1"/>
</dbReference>
<feature type="transmembrane region" description="Helical" evidence="7">
    <location>
        <begin position="117"/>
        <end position="135"/>
    </location>
</feature>
<dbReference type="GO" id="GO:0009242">
    <property type="term" value="P:colanic acid biosynthetic process"/>
    <property type="evidence" value="ECO:0007669"/>
    <property type="project" value="TreeGrafter"/>
</dbReference>
<evidence type="ECO:0000313" key="9">
    <source>
        <dbReference type="EMBL" id="CAN93744.1"/>
    </source>
</evidence>
<name>A9GS86_SORC5</name>
<comment type="similarity">
    <text evidence="2">Belongs to the bacterial sugar transferase family.</text>
</comment>
<dbReference type="Proteomes" id="UP000002139">
    <property type="component" value="Chromosome"/>
</dbReference>
<evidence type="ECO:0000256" key="5">
    <source>
        <dbReference type="ARBA" id="ARBA00022989"/>
    </source>
</evidence>
<feature type="domain" description="Bacterial sugar transferase" evidence="8">
    <location>
        <begin position="277"/>
        <end position="459"/>
    </location>
</feature>
<keyword evidence="5 7" id="KW-1133">Transmembrane helix</keyword>
<evidence type="ECO:0000313" key="10">
    <source>
        <dbReference type="Proteomes" id="UP000002139"/>
    </source>
</evidence>
<evidence type="ECO:0000256" key="4">
    <source>
        <dbReference type="ARBA" id="ARBA00022692"/>
    </source>
</evidence>
<keyword evidence="10" id="KW-1185">Reference proteome</keyword>